<dbReference type="PROSITE" id="PS51910">
    <property type="entry name" value="GH18_2"/>
    <property type="match status" value="1"/>
</dbReference>
<dbReference type="SUPFAM" id="SSF51445">
    <property type="entry name" value="(Trans)glycosidases"/>
    <property type="match status" value="1"/>
</dbReference>
<feature type="compositionally biased region" description="Low complexity" evidence="7">
    <location>
        <begin position="134"/>
        <end position="143"/>
    </location>
</feature>
<evidence type="ECO:0000313" key="10">
    <source>
        <dbReference type="Proteomes" id="UP000449906"/>
    </source>
</evidence>
<dbReference type="InterPro" id="IPR029070">
    <property type="entry name" value="Chitinase_insertion_sf"/>
</dbReference>
<evidence type="ECO:0000256" key="2">
    <source>
        <dbReference type="ARBA" id="ARBA00012729"/>
    </source>
</evidence>
<dbReference type="PANTHER" id="PTHR11177">
    <property type="entry name" value="CHITINASE"/>
    <property type="match status" value="1"/>
</dbReference>
<evidence type="ECO:0000313" key="9">
    <source>
        <dbReference type="EMBL" id="KAB2812564.1"/>
    </source>
</evidence>
<dbReference type="EMBL" id="WBVM01000001">
    <property type="protein sequence ID" value="KAB2812564.1"/>
    <property type="molecule type" value="Genomic_DNA"/>
</dbReference>
<dbReference type="PROSITE" id="PS01095">
    <property type="entry name" value="GH18_1"/>
    <property type="match status" value="1"/>
</dbReference>
<keyword evidence="4" id="KW-0146">Chitin degradation</keyword>
<dbReference type="InterPro" id="IPR017853">
    <property type="entry name" value="GH"/>
</dbReference>
<dbReference type="GO" id="GO:0008061">
    <property type="term" value="F:chitin binding"/>
    <property type="evidence" value="ECO:0007669"/>
    <property type="project" value="InterPro"/>
</dbReference>
<dbReference type="AlphaFoldDB" id="A0A7J5E3Q3"/>
<gene>
    <name evidence="9" type="ORF">F9L07_12475</name>
</gene>
<dbReference type="PANTHER" id="PTHR11177:SF317">
    <property type="entry name" value="CHITINASE 12-RELATED"/>
    <property type="match status" value="1"/>
</dbReference>
<evidence type="ECO:0000256" key="4">
    <source>
        <dbReference type="ARBA" id="ARBA00023024"/>
    </source>
</evidence>
<evidence type="ECO:0000256" key="7">
    <source>
        <dbReference type="SAM" id="MobiDB-lite"/>
    </source>
</evidence>
<proteinExistence type="predicted"/>
<evidence type="ECO:0000259" key="8">
    <source>
        <dbReference type="PROSITE" id="PS51910"/>
    </source>
</evidence>
<reference evidence="9 10" key="1">
    <citation type="submission" date="2019-09" db="EMBL/GenBank/DDBJ databases">
        <title>Pimelobacter sp. isolated from Paulinella.</title>
        <authorList>
            <person name="Jeong S.E."/>
        </authorList>
    </citation>
    <scope>NUCLEOTIDE SEQUENCE [LARGE SCALE GENOMIC DNA]</scope>
    <source>
        <strain evidence="9 10">Pch-N</strain>
    </source>
</reference>
<comment type="catalytic activity">
    <reaction evidence="1">
        <text>Random endo-hydrolysis of N-acetyl-beta-D-glucosaminide (1-&gt;4)-beta-linkages in chitin and chitodextrins.</text>
        <dbReference type="EC" id="3.2.1.14"/>
    </reaction>
</comment>
<dbReference type="EC" id="3.2.1.14" evidence="2"/>
<dbReference type="Proteomes" id="UP000449906">
    <property type="component" value="Unassembled WGS sequence"/>
</dbReference>
<keyword evidence="3 6" id="KW-0378">Hydrolase</keyword>
<feature type="region of interest" description="Disordered" evidence="7">
    <location>
        <begin position="134"/>
        <end position="156"/>
    </location>
</feature>
<evidence type="ECO:0000256" key="3">
    <source>
        <dbReference type="ARBA" id="ARBA00022801"/>
    </source>
</evidence>
<evidence type="ECO:0000256" key="5">
    <source>
        <dbReference type="ARBA" id="ARBA00023295"/>
    </source>
</evidence>
<comment type="caution">
    <text evidence="9">The sequence shown here is derived from an EMBL/GenBank/DDBJ whole genome shotgun (WGS) entry which is preliminary data.</text>
</comment>
<keyword evidence="4" id="KW-0624">Polysaccharide degradation</keyword>
<organism evidence="9 10">
    <name type="scientific">Nocardioides simplex</name>
    <name type="common">Arthrobacter simplex</name>
    <dbReference type="NCBI Taxonomy" id="2045"/>
    <lineage>
        <taxon>Bacteria</taxon>
        <taxon>Bacillati</taxon>
        <taxon>Actinomycetota</taxon>
        <taxon>Actinomycetes</taxon>
        <taxon>Propionibacteriales</taxon>
        <taxon>Nocardioidaceae</taxon>
        <taxon>Pimelobacter</taxon>
    </lineage>
</organism>
<evidence type="ECO:0000256" key="6">
    <source>
        <dbReference type="RuleBase" id="RU000489"/>
    </source>
</evidence>
<dbReference type="RefSeq" id="WP_151579914.1">
    <property type="nucleotide sequence ID" value="NZ_WBVM01000001.1"/>
</dbReference>
<keyword evidence="4" id="KW-0119">Carbohydrate metabolism</keyword>
<dbReference type="Gene3D" id="3.20.20.80">
    <property type="entry name" value="Glycosidases"/>
    <property type="match status" value="1"/>
</dbReference>
<dbReference type="InterPro" id="IPR001579">
    <property type="entry name" value="Glyco_hydro_18_chit_AS"/>
</dbReference>
<dbReference type="Gene3D" id="3.10.50.10">
    <property type="match status" value="1"/>
</dbReference>
<dbReference type="InterPro" id="IPR001223">
    <property type="entry name" value="Glyco_hydro18_cat"/>
</dbReference>
<protein>
    <recommendedName>
        <fullName evidence="2">chitinase</fullName>
        <ecNumber evidence="2">3.2.1.14</ecNumber>
    </recommendedName>
</protein>
<accession>A0A7J5E3Q3</accession>
<dbReference type="Pfam" id="PF00704">
    <property type="entry name" value="Glyco_hydro_18"/>
    <property type="match status" value="1"/>
</dbReference>
<dbReference type="InterPro" id="IPR050314">
    <property type="entry name" value="Glycosyl_Hydrlase_18"/>
</dbReference>
<dbReference type="GO" id="GO:0005975">
    <property type="term" value="P:carbohydrate metabolic process"/>
    <property type="evidence" value="ECO:0007669"/>
    <property type="project" value="InterPro"/>
</dbReference>
<evidence type="ECO:0000256" key="1">
    <source>
        <dbReference type="ARBA" id="ARBA00000822"/>
    </source>
</evidence>
<dbReference type="GO" id="GO:0008843">
    <property type="term" value="F:endochitinase activity"/>
    <property type="evidence" value="ECO:0007669"/>
    <property type="project" value="UniProtKB-EC"/>
</dbReference>
<sequence length="619" mass="66095">MPRRLALPSPRVPGVGVTVLALVASALLVLGAPTTASAQRPSRPALTGPTGPVVPGATVILRGRTRTTSARLPVVLQRQRAGRWERVQRVRPNRVGRFALRVRVPASTRFRVRVGQRVSRPVVVRVLPGARTTTASAPVATSPHTRVPVTATSRPARPGATVTFQRREADGHWHTLGTAVENRSGRASFLVTPEATTTYRVQAAGTPAATATVRLRARGESPWVTGYYAGWFWDQEYAPDEVDMSDLTHFVFGRVAPGGGSLDGVPGAVVPGAGSAHDPAASPYPGTTVEDHLVDRAHAAGAKALLMLGGDGFDGRGFVASTADAVRPVFVRNLVDYLVAHDYDGVDVDWENCLGGEAWECGVRITRDEAVRRLSALVVEVRAEMATRARYAVAPGLITFPGYPVNTNHLRPAGRVDAWQAELPWLVDQYNLMSYGIGTTWNGDGWESWFSGALDDESPTTPVSIDSSIDAYVASGAPREKIGLGIGLYGIYYGPTVTGPRQSTGTNDIYETNDVALSYTRLVELGYLSHGTRRFDADASSTYRSYGDGGYVPPTEPGLPPRRPAGFLSYEDEESIAAKADYVAAGGAGGTIVWTLNYGALPDGSNPLLDAIGDAFLRR</sequence>
<name>A0A7J5E3Q3_NOCSI</name>
<dbReference type="GO" id="GO:0006032">
    <property type="term" value="P:chitin catabolic process"/>
    <property type="evidence" value="ECO:0007669"/>
    <property type="project" value="UniProtKB-KW"/>
</dbReference>
<keyword evidence="5 6" id="KW-0326">Glycosidase</keyword>
<feature type="domain" description="GH18" evidence="8">
    <location>
        <begin position="222"/>
        <end position="619"/>
    </location>
</feature>
<dbReference type="InterPro" id="IPR011583">
    <property type="entry name" value="Chitinase_II/V-like_cat"/>
</dbReference>
<dbReference type="SMART" id="SM00636">
    <property type="entry name" value="Glyco_18"/>
    <property type="match status" value="1"/>
</dbReference>
<dbReference type="GO" id="GO:0005576">
    <property type="term" value="C:extracellular region"/>
    <property type="evidence" value="ECO:0007669"/>
    <property type="project" value="TreeGrafter"/>
</dbReference>